<organism evidence="3 4">
    <name type="scientific">Campylobacter californiensis</name>
    <dbReference type="NCBI Taxonomy" id="1032243"/>
    <lineage>
        <taxon>Bacteria</taxon>
        <taxon>Pseudomonadati</taxon>
        <taxon>Campylobacterota</taxon>
        <taxon>Epsilonproteobacteria</taxon>
        <taxon>Campylobacterales</taxon>
        <taxon>Campylobacteraceae</taxon>
        <taxon>Campylobacter</taxon>
    </lineage>
</organism>
<dbReference type="RefSeq" id="WP_169972389.1">
    <property type="nucleotide sequence ID" value="NZ_CP012545.1"/>
</dbReference>
<evidence type="ECO:0000313" key="5">
    <source>
        <dbReference type="Proteomes" id="UP001318760"/>
    </source>
</evidence>
<dbReference type="InterPro" id="IPR027853">
    <property type="entry name" value="DUF4492"/>
</dbReference>
<dbReference type="Proteomes" id="UP000650616">
    <property type="component" value="Unassembled WGS sequence"/>
</dbReference>
<dbReference type="AlphaFoldDB" id="A0AAW3ZVV1"/>
<sequence>MSKNYLINFFKLYSDGFKNMKLGKRLWAIILIKLLIMFGILKIFFFSETLNTKFQSDDEKANFVIENLTKE</sequence>
<reference evidence="3 4" key="1">
    <citation type="submission" date="2015-08" db="EMBL/GenBank/DDBJ databases">
        <title>Comparative genomics of the Campylobacter concisus group.</title>
        <authorList>
            <person name="Yee E."/>
            <person name="Chapman M.H."/>
            <person name="Huynh S."/>
            <person name="Bono J.L."/>
            <person name="On S.L."/>
            <person name="St Leger J."/>
            <person name="Foster G."/>
            <person name="Parker C.T."/>
            <person name="Miller W.G."/>
        </authorList>
    </citation>
    <scope>NUCLEOTIDE SEQUENCE [LARGE SCALE GENOMIC DNA]</scope>
    <source>
        <strain evidence="3 4">RM9337</strain>
    </source>
</reference>
<dbReference type="Proteomes" id="UP001318760">
    <property type="component" value="Unassembled WGS sequence"/>
</dbReference>
<evidence type="ECO:0000313" key="3">
    <source>
        <dbReference type="EMBL" id="MBE3608221.1"/>
    </source>
</evidence>
<gene>
    <name evidence="2" type="ORF">CCAL12919_06285</name>
    <name evidence="3" type="ORF">CCAL9337_05735</name>
</gene>
<keyword evidence="1" id="KW-0812">Transmembrane</keyword>
<comment type="caution">
    <text evidence="3">The sequence shown here is derived from an EMBL/GenBank/DDBJ whole genome shotgun (WGS) entry which is preliminary data.</text>
</comment>
<evidence type="ECO:0000256" key="1">
    <source>
        <dbReference type="SAM" id="Phobius"/>
    </source>
</evidence>
<name>A0AAW3ZVV1_9BACT</name>
<evidence type="ECO:0000313" key="2">
    <source>
        <dbReference type="EMBL" id="MBE2986738.1"/>
    </source>
</evidence>
<feature type="transmembrane region" description="Helical" evidence="1">
    <location>
        <begin position="26"/>
        <end position="46"/>
    </location>
</feature>
<evidence type="ECO:0000313" key="4">
    <source>
        <dbReference type="Proteomes" id="UP000650616"/>
    </source>
</evidence>
<keyword evidence="4" id="KW-1185">Reference proteome</keyword>
<accession>A0AAW3ZVV1</accession>
<protein>
    <submittedName>
        <fullName evidence="3">DUF4492 domain-containing protein</fullName>
    </submittedName>
</protein>
<dbReference type="EMBL" id="LIWG01000006">
    <property type="protein sequence ID" value="MBE3608221.1"/>
    <property type="molecule type" value="Genomic_DNA"/>
</dbReference>
<proteinExistence type="predicted"/>
<dbReference type="EMBL" id="JADBHS010000011">
    <property type="protein sequence ID" value="MBE2986738.1"/>
    <property type="molecule type" value="Genomic_DNA"/>
</dbReference>
<keyword evidence="1" id="KW-0472">Membrane</keyword>
<keyword evidence="1" id="KW-1133">Transmembrane helix</keyword>
<reference evidence="2 5" key="2">
    <citation type="submission" date="2020-10" db="EMBL/GenBank/DDBJ databases">
        <title>Campylobacter californiensis sp. nov. isolated from cattle and feral swine in California.</title>
        <authorList>
            <person name="Miller W.G."/>
        </authorList>
    </citation>
    <scope>NUCLEOTIDE SEQUENCE [LARGE SCALE GENOMIC DNA]</scope>
    <source>
        <strain evidence="2 5">RM12919</strain>
    </source>
</reference>
<dbReference type="Pfam" id="PF14899">
    <property type="entry name" value="DUF4492"/>
    <property type="match status" value="1"/>
</dbReference>